<feature type="region of interest" description="Disordered" evidence="6">
    <location>
        <begin position="12"/>
        <end position="36"/>
    </location>
</feature>
<reference evidence="9" key="2">
    <citation type="submission" date="2015-01" db="EMBL/GenBank/DDBJ databases">
        <title>Evolutionary Origins and Diversification of the Mycorrhizal Mutualists.</title>
        <authorList>
            <consortium name="DOE Joint Genome Institute"/>
            <consortium name="Mycorrhizal Genomics Consortium"/>
            <person name="Kohler A."/>
            <person name="Kuo A."/>
            <person name="Nagy L.G."/>
            <person name="Floudas D."/>
            <person name="Copeland A."/>
            <person name="Barry K.W."/>
            <person name="Cichocki N."/>
            <person name="Veneault-Fourrey C."/>
            <person name="LaButti K."/>
            <person name="Lindquist E.A."/>
            <person name="Lipzen A."/>
            <person name="Lundell T."/>
            <person name="Morin E."/>
            <person name="Murat C."/>
            <person name="Riley R."/>
            <person name="Ohm R."/>
            <person name="Sun H."/>
            <person name="Tunlid A."/>
            <person name="Henrissat B."/>
            <person name="Grigoriev I.V."/>
            <person name="Hibbett D.S."/>
            <person name="Martin F."/>
        </authorList>
    </citation>
    <scope>NUCLEOTIDE SEQUENCE [LARGE SCALE GENOMIC DNA]</scope>
    <source>
        <strain evidence="9">Ve08.2h10</strain>
    </source>
</reference>
<evidence type="ECO:0000256" key="3">
    <source>
        <dbReference type="ARBA" id="ARBA00022771"/>
    </source>
</evidence>
<dbReference type="PROSITE" id="PS50157">
    <property type="entry name" value="ZINC_FINGER_C2H2_2"/>
    <property type="match status" value="2"/>
</dbReference>
<evidence type="ECO:0000256" key="2">
    <source>
        <dbReference type="ARBA" id="ARBA00022737"/>
    </source>
</evidence>
<protein>
    <submittedName>
        <fullName evidence="8">Unplaced genomic scaffold scaffold_1147, whole genome shotgun sequence</fullName>
    </submittedName>
</protein>
<evidence type="ECO:0000313" key="8">
    <source>
        <dbReference type="EMBL" id="KIK80641.1"/>
    </source>
</evidence>
<sequence length="319" mass="34875">MAEVDRMLRAELGGLSEMPSEMDPWRSETTLPDTPHHLSRHLPSLFESAPLDTFGYSPSNPDLDSLLSSFGDISVGSIHCDNVEAPLADPSGQWASQGVLPTRILRGGDVDGDLGPLNIPLGMHSGSLHAPPDPPRTVHMSDVTLGGATISGESPLTAATMGTGPPSPLPPRTRKRMEHPEDNDQSDLELSYPSESNYSPPPVGTSLPDIRPSRRKARVMTKVPVPIPNLTKKSRGRKVPTSSGDYAPNKDNTKKGKRTYTCHAHGCGKCFVRGEHLKRHIRSIHTNEKPWKCTHAGCSRTFSRRDNLNQHLRIHPLQM</sequence>
<keyword evidence="3 5" id="KW-0863">Zinc-finger</keyword>
<evidence type="ECO:0000256" key="1">
    <source>
        <dbReference type="ARBA" id="ARBA00022723"/>
    </source>
</evidence>
<dbReference type="PANTHER" id="PTHR14003">
    <property type="entry name" value="TRANSCRIPTIONAL REPRESSOR PROTEIN YY"/>
    <property type="match status" value="1"/>
</dbReference>
<dbReference type="FunFam" id="3.30.160.60:FF:000072">
    <property type="entry name" value="zinc finger protein 143 isoform X1"/>
    <property type="match status" value="1"/>
</dbReference>
<dbReference type="Gene3D" id="3.30.160.60">
    <property type="entry name" value="Classic Zinc Finger"/>
    <property type="match status" value="2"/>
</dbReference>
<dbReference type="Proteomes" id="UP000054538">
    <property type="component" value="Unassembled WGS sequence"/>
</dbReference>
<dbReference type="InterPro" id="IPR013087">
    <property type="entry name" value="Znf_C2H2_type"/>
</dbReference>
<evidence type="ECO:0000259" key="7">
    <source>
        <dbReference type="PROSITE" id="PS50157"/>
    </source>
</evidence>
<gene>
    <name evidence="8" type="ORF">PAXRUDRAFT_833407</name>
</gene>
<organism evidence="8 9">
    <name type="scientific">Paxillus rubicundulus Ve08.2h10</name>
    <dbReference type="NCBI Taxonomy" id="930991"/>
    <lineage>
        <taxon>Eukaryota</taxon>
        <taxon>Fungi</taxon>
        <taxon>Dikarya</taxon>
        <taxon>Basidiomycota</taxon>
        <taxon>Agaricomycotina</taxon>
        <taxon>Agaricomycetes</taxon>
        <taxon>Agaricomycetidae</taxon>
        <taxon>Boletales</taxon>
        <taxon>Paxilineae</taxon>
        <taxon>Paxillaceae</taxon>
        <taxon>Paxillus</taxon>
    </lineage>
</organism>
<keyword evidence="2" id="KW-0677">Repeat</keyword>
<dbReference type="InParanoid" id="A0A0D0D9W9"/>
<dbReference type="EMBL" id="KN825969">
    <property type="protein sequence ID" value="KIK80641.1"/>
    <property type="molecule type" value="Genomic_DNA"/>
</dbReference>
<feature type="region of interest" description="Disordered" evidence="6">
    <location>
        <begin position="125"/>
        <end position="210"/>
    </location>
</feature>
<dbReference type="SUPFAM" id="SSF57667">
    <property type="entry name" value="beta-beta-alpha zinc fingers"/>
    <property type="match status" value="1"/>
</dbReference>
<feature type="domain" description="C2H2-type" evidence="7">
    <location>
        <begin position="291"/>
        <end position="319"/>
    </location>
</feature>
<dbReference type="PANTHER" id="PTHR14003:SF19">
    <property type="entry name" value="YY2 TRANSCRIPTION FACTOR"/>
    <property type="match status" value="1"/>
</dbReference>
<accession>A0A0D0D9W9</accession>
<dbReference type="AlphaFoldDB" id="A0A0D0D9W9"/>
<keyword evidence="4" id="KW-0862">Zinc</keyword>
<dbReference type="SMART" id="SM00355">
    <property type="entry name" value="ZnF_C2H2"/>
    <property type="match status" value="2"/>
</dbReference>
<dbReference type="GO" id="GO:0008270">
    <property type="term" value="F:zinc ion binding"/>
    <property type="evidence" value="ECO:0007669"/>
    <property type="project" value="UniProtKB-KW"/>
</dbReference>
<dbReference type="InterPro" id="IPR036236">
    <property type="entry name" value="Znf_C2H2_sf"/>
</dbReference>
<name>A0A0D0D9W9_9AGAM</name>
<dbReference type="PROSITE" id="PS00028">
    <property type="entry name" value="ZINC_FINGER_C2H2_1"/>
    <property type="match status" value="2"/>
</dbReference>
<dbReference type="GO" id="GO:0000981">
    <property type="term" value="F:DNA-binding transcription factor activity, RNA polymerase II-specific"/>
    <property type="evidence" value="ECO:0007669"/>
    <property type="project" value="UniProtKB-ARBA"/>
</dbReference>
<feature type="compositionally biased region" description="Low complexity" evidence="6">
    <location>
        <begin position="188"/>
        <end position="198"/>
    </location>
</feature>
<evidence type="ECO:0000256" key="5">
    <source>
        <dbReference type="PROSITE-ProRule" id="PRU00042"/>
    </source>
</evidence>
<dbReference type="Pfam" id="PF00096">
    <property type="entry name" value="zf-C2H2"/>
    <property type="match status" value="2"/>
</dbReference>
<keyword evidence="1" id="KW-0479">Metal-binding</keyword>
<keyword evidence="9" id="KW-1185">Reference proteome</keyword>
<evidence type="ECO:0000313" key="9">
    <source>
        <dbReference type="Proteomes" id="UP000054538"/>
    </source>
</evidence>
<dbReference type="OrthoDB" id="6365676at2759"/>
<evidence type="ECO:0000256" key="6">
    <source>
        <dbReference type="SAM" id="MobiDB-lite"/>
    </source>
</evidence>
<dbReference type="GO" id="GO:0031519">
    <property type="term" value="C:PcG protein complex"/>
    <property type="evidence" value="ECO:0007669"/>
    <property type="project" value="TreeGrafter"/>
</dbReference>
<evidence type="ECO:0000256" key="4">
    <source>
        <dbReference type="ARBA" id="ARBA00022833"/>
    </source>
</evidence>
<proteinExistence type="predicted"/>
<dbReference type="STRING" id="930991.A0A0D0D9W9"/>
<feature type="region of interest" description="Disordered" evidence="6">
    <location>
        <begin position="227"/>
        <end position="257"/>
    </location>
</feature>
<dbReference type="GO" id="GO:0000978">
    <property type="term" value="F:RNA polymerase II cis-regulatory region sequence-specific DNA binding"/>
    <property type="evidence" value="ECO:0007669"/>
    <property type="project" value="TreeGrafter"/>
</dbReference>
<dbReference type="GO" id="GO:0000785">
    <property type="term" value="C:chromatin"/>
    <property type="evidence" value="ECO:0007669"/>
    <property type="project" value="TreeGrafter"/>
</dbReference>
<dbReference type="GO" id="GO:0005667">
    <property type="term" value="C:transcription regulator complex"/>
    <property type="evidence" value="ECO:0007669"/>
    <property type="project" value="TreeGrafter"/>
</dbReference>
<reference evidence="8 9" key="1">
    <citation type="submission" date="2014-04" db="EMBL/GenBank/DDBJ databases">
        <authorList>
            <consortium name="DOE Joint Genome Institute"/>
            <person name="Kuo A."/>
            <person name="Kohler A."/>
            <person name="Jargeat P."/>
            <person name="Nagy L.G."/>
            <person name="Floudas D."/>
            <person name="Copeland A."/>
            <person name="Barry K.W."/>
            <person name="Cichocki N."/>
            <person name="Veneault-Fourrey C."/>
            <person name="LaButti K."/>
            <person name="Lindquist E.A."/>
            <person name="Lipzen A."/>
            <person name="Lundell T."/>
            <person name="Morin E."/>
            <person name="Murat C."/>
            <person name="Sun H."/>
            <person name="Tunlid A."/>
            <person name="Henrissat B."/>
            <person name="Grigoriev I.V."/>
            <person name="Hibbett D.S."/>
            <person name="Martin F."/>
            <person name="Nordberg H.P."/>
            <person name="Cantor M.N."/>
            <person name="Hua S.X."/>
        </authorList>
    </citation>
    <scope>NUCLEOTIDE SEQUENCE [LARGE SCALE GENOMIC DNA]</scope>
    <source>
        <strain evidence="8 9">Ve08.2h10</strain>
    </source>
</reference>
<dbReference type="HOGENOM" id="CLU_871849_0_0_1"/>
<feature type="domain" description="C2H2-type" evidence="7">
    <location>
        <begin position="260"/>
        <end position="290"/>
    </location>
</feature>